<feature type="compositionally biased region" description="Low complexity" evidence="1">
    <location>
        <begin position="1"/>
        <end position="16"/>
    </location>
</feature>
<dbReference type="EMBL" id="JAVALS010000014">
    <property type="protein sequence ID" value="MDP5228408.1"/>
    <property type="molecule type" value="Genomic_DNA"/>
</dbReference>
<name>A0ABT9IS69_9MICC</name>
<evidence type="ECO:0000313" key="3">
    <source>
        <dbReference type="Proteomes" id="UP001232725"/>
    </source>
</evidence>
<keyword evidence="3" id="KW-1185">Reference proteome</keyword>
<proteinExistence type="predicted"/>
<evidence type="ECO:0008006" key="4">
    <source>
        <dbReference type="Google" id="ProtNLM"/>
    </source>
</evidence>
<dbReference type="Proteomes" id="UP001232725">
    <property type="component" value="Unassembled WGS sequence"/>
</dbReference>
<evidence type="ECO:0000313" key="2">
    <source>
        <dbReference type="EMBL" id="MDP5228408.1"/>
    </source>
</evidence>
<comment type="caution">
    <text evidence="2">The sequence shown here is derived from an EMBL/GenBank/DDBJ whole genome shotgun (WGS) entry which is preliminary data.</text>
</comment>
<sequence length="117" mass="11718">MSPQPAAASSAAAAPATPGHYKDGTYSADGHYVSPNGDETVGVTLTLASGKVTDVQITTHPSSANTQLFQNRFAGGIKDLVVGKSIDELGGITRVAGSSLTSGGFEDAVAAIKKRAG</sequence>
<reference evidence="2 3" key="1">
    <citation type="submission" date="2023-08" db="EMBL/GenBank/DDBJ databases">
        <title>Arthrobacter horti sp. nov., isolated from forest soil.</title>
        <authorList>
            <person name="Park M."/>
        </authorList>
    </citation>
    <scope>NUCLEOTIDE SEQUENCE [LARGE SCALE GENOMIC DNA]</scope>
    <source>
        <strain evidence="2 3">YJM1</strain>
    </source>
</reference>
<gene>
    <name evidence="2" type="ORF">Q9R02_14685</name>
</gene>
<evidence type="ECO:0000256" key="1">
    <source>
        <dbReference type="SAM" id="MobiDB-lite"/>
    </source>
</evidence>
<accession>A0ABT9IS69</accession>
<protein>
    <recommendedName>
        <fullName evidence="4">FMN-binding domain-containing protein</fullName>
    </recommendedName>
</protein>
<organism evidence="2 3">
    <name type="scientific">Arthrobacter horti</name>
    <dbReference type="NCBI Taxonomy" id="3068273"/>
    <lineage>
        <taxon>Bacteria</taxon>
        <taxon>Bacillati</taxon>
        <taxon>Actinomycetota</taxon>
        <taxon>Actinomycetes</taxon>
        <taxon>Micrococcales</taxon>
        <taxon>Micrococcaceae</taxon>
        <taxon>Arthrobacter</taxon>
    </lineage>
</organism>
<feature type="region of interest" description="Disordered" evidence="1">
    <location>
        <begin position="1"/>
        <end position="33"/>
    </location>
</feature>